<keyword evidence="1" id="KW-1133">Transmembrane helix</keyword>
<protein>
    <submittedName>
        <fullName evidence="2">Uncharacterized protein</fullName>
    </submittedName>
</protein>
<feature type="transmembrane region" description="Helical" evidence="1">
    <location>
        <begin position="12"/>
        <end position="31"/>
    </location>
</feature>
<keyword evidence="1" id="KW-0812">Transmembrane</keyword>
<dbReference type="AlphaFoldDB" id="A0ABD2B070"/>
<comment type="caution">
    <text evidence="2">The sequence shown here is derived from an EMBL/GenBank/DDBJ whole genome shotgun (WGS) entry which is preliminary data.</text>
</comment>
<dbReference type="EMBL" id="JAYRBN010000109">
    <property type="protein sequence ID" value="KAL2726253.1"/>
    <property type="molecule type" value="Genomic_DNA"/>
</dbReference>
<keyword evidence="1" id="KW-0472">Membrane</keyword>
<accession>A0ABD2B070</accession>
<evidence type="ECO:0000256" key="1">
    <source>
        <dbReference type="SAM" id="Phobius"/>
    </source>
</evidence>
<keyword evidence="3" id="KW-1185">Reference proteome</keyword>
<evidence type="ECO:0000313" key="3">
    <source>
        <dbReference type="Proteomes" id="UP001607303"/>
    </source>
</evidence>
<gene>
    <name evidence="2" type="ORF">V1477_018067</name>
</gene>
<proteinExistence type="predicted"/>
<evidence type="ECO:0000313" key="2">
    <source>
        <dbReference type="EMBL" id="KAL2726253.1"/>
    </source>
</evidence>
<name>A0ABD2B070_VESMC</name>
<sequence length="98" mass="11702">MAAELSSMIGRNFIIVILFRFYLLFNHLSLIEDLITEHRCMAQYTGNNKFDLLTFQSMLSFFINDDYTHYRLNFRFLSHCIVLLAESLNFRKVSLRTH</sequence>
<organism evidence="2 3">
    <name type="scientific">Vespula maculifrons</name>
    <name type="common">Eastern yellow jacket</name>
    <name type="synonym">Wasp</name>
    <dbReference type="NCBI Taxonomy" id="7453"/>
    <lineage>
        <taxon>Eukaryota</taxon>
        <taxon>Metazoa</taxon>
        <taxon>Ecdysozoa</taxon>
        <taxon>Arthropoda</taxon>
        <taxon>Hexapoda</taxon>
        <taxon>Insecta</taxon>
        <taxon>Pterygota</taxon>
        <taxon>Neoptera</taxon>
        <taxon>Endopterygota</taxon>
        <taxon>Hymenoptera</taxon>
        <taxon>Apocrita</taxon>
        <taxon>Aculeata</taxon>
        <taxon>Vespoidea</taxon>
        <taxon>Vespidae</taxon>
        <taxon>Vespinae</taxon>
        <taxon>Vespula</taxon>
    </lineage>
</organism>
<dbReference type="Proteomes" id="UP001607303">
    <property type="component" value="Unassembled WGS sequence"/>
</dbReference>
<reference evidence="2 3" key="1">
    <citation type="journal article" date="2024" name="Ann. Entomol. Soc. Am.">
        <title>Genomic analyses of the southern and eastern yellowjacket wasps (Hymenoptera: Vespidae) reveal evolutionary signatures of social life.</title>
        <authorList>
            <person name="Catto M.A."/>
            <person name="Caine P.B."/>
            <person name="Orr S.E."/>
            <person name="Hunt B.G."/>
            <person name="Goodisman M.A.D."/>
        </authorList>
    </citation>
    <scope>NUCLEOTIDE SEQUENCE [LARGE SCALE GENOMIC DNA]</scope>
    <source>
        <strain evidence="2">232</strain>
        <tissue evidence="2">Head and thorax</tissue>
    </source>
</reference>